<evidence type="ECO:0000256" key="1">
    <source>
        <dbReference type="ARBA" id="ARBA00004123"/>
    </source>
</evidence>
<evidence type="ECO:0000313" key="15">
    <source>
        <dbReference type="Ensembl" id="ENSSPUP00000023051.1"/>
    </source>
</evidence>
<dbReference type="GO" id="GO:0030915">
    <property type="term" value="C:Smc5-Smc6 complex"/>
    <property type="evidence" value="ECO:0007669"/>
    <property type="project" value="InterPro"/>
</dbReference>
<dbReference type="PROSITE" id="PS51044">
    <property type="entry name" value="ZF_SP_RING"/>
    <property type="match status" value="1"/>
</dbReference>
<comment type="subcellular location">
    <subcellularLocation>
        <location evidence="1">Nucleus</location>
    </subcellularLocation>
</comment>
<evidence type="ECO:0000256" key="8">
    <source>
        <dbReference type="ARBA" id="ARBA00022786"/>
    </source>
</evidence>
<dbReference type="UniPathway" id="UPA00886"/>
<proteinExistence type="inferred from homology"/>
<evidence type="ECO:0000256" key="2">
    <source>
        <dbReference type="ARBA" id="ARBA00004718"/>
    </source>
</evidence>
<keyword evidence="8" id="KW-0833">Ubl conjugation pathway</keyword>
<accession>A0A8D0HMI2</accession>
<evidence type="ECO:0000256" key="7">
    <source>
        <dbReference type="ARBA" id="ARBA00022771"/>
    </source>
</evidence>
<organism evidence="15 16">
    <name type="scientific">Sphenodon punctatus</name>
    <name type="common">Tuatara</name>
    <name type="synonym">Hatteria punctata</name>
    <dbReference type="NCBI Taxonomy" id="8508"/>
    <lineage>
        <taxon>Eukaryota</taxon>
        <taxon>Metazoa</taxon>
        <taxon>Chordata</taxon>
        <taxon>Craniata</taxon>
        <taxon>Vertebrata</taxon>
        <taxon>Euteleostomi</taxon>
        <taxon>Lepidosauria</taxon>
        <taxon>Sphenodontia</taxon>
        <taxon>Sphenodontidae</taxon>
        <taxon>Sphenodon</taxon>
    </lineage>
</organism>
<keyword evidence="5" id="KW-0808">Transferase</keyword>
<evidence type="ECO:0000256" key="6">
    <source>
        <dbReference type="ARBA" id="ARBA00022723"/>
    </source>
</evidence>
<evidence type="ECO:0000313" key="16">
    <source>
        <dbReference type="Proteomes" id="UP000694392"/>
    </source>
</evidence>
<dbReference type="GO" id="GO:0005634">
    <property type="term" value="C:nucleus"/>
    <property type="evidence" value="ECO:0007669"/>
    <property type="project" value="UniProtKB-SubCell"/>
</dbReference>
<reference evidence="15" key="1">
    <citation type="submission" date="2025-08" db="UniProtKB">
        <authorList>
            <consortium name="Ensembl"/>
        </authorList>
    </citation>
    <scope>IDENTIFICATION</scope>
</reference>
<dbReference type="PANTHER" id="PTHR21330:SF1">
    <property type="entry name" value="E3 SUMO-PROTEIN LIGASE NSE2"/>
    <property type="match status" value="1"/>
</dbReference>
<keyword evidence="16" id="KW-1185">Reference proteome</keyword>
<dbReference type="GO" id="GO:0061665">
    <property type="term" value="F:SUMO ligase activity"/>
    <property type="evidence" value="ECO:0007669"/>
    <property type="project" value="TreeGrafter"/>
</dbReference>
<dbReference type="InterPro" id="IPR013083">
    <property type="entry name" value="Znf_RING/FYVE/PHD"/>
</dbReference>
<comment type="similarity">
    <text evidence="3">Belongs to the NSE2 family.</text>
</comment>
<feature type="domain" description="SP-RING-type" evidence="14">
    <location>
        <begin position="130"/>
        <end position="216"/>
    </location>
</feature>
<sequence length="216" mass="24264">MPGGSVIPFNIIESSLSSLKSCQSYINVGMDLATNVALDLVETVREVGGEPVMDRATKAKGVKGIQEIKEDKNGIETFRFKKLVALESRNSESELLRNEKFVHFKEQLQKMKTQFGLQSVPDENEALEQLDEDIAVTQSQVNFICPITQADMKKPVRNKTCGHTYEEEAILKLIQHKEKRQKKACCPKVGCNNLDVKRSDLVPDEALKRAIESQNK</sequence>
<evidence type="ECO:0000256" key="10">
    <source>
        <dbReference type="ARBA" id="ARBA00023242"/>
    </source>
</evidence>
<dbReference type="GO" id="GO:0000724">
    <property type="term" value="P:double-strand break repair via homologous recombination"/>
    <property type="evidence" value="ECO:0007669"/>
    <property type="project" value="InterPro"/>
</dbReference>
<keyword evidence="10" id="KW-0539">Nucleus</keyword>
<dbReference type="GO" id="GO:0016925">
    <property type="term" value="P:protein sumoylation"/>
    <property type="evidence" value="ECO:0007669"/>
    <property type="project" value="UniProtKB-UniPathway"/>
</dbReference>
<gene>
    <name evidence="15" type="primary">NSMCE2</name>
</gene>
<dbReference type="GO" id="GO:0016567">
    <property type="term" value="P:protein ubiquitination"/>
    <property type="evidence" value="ECO:0007669"/>
    <property type="project" value="InterPro"/>
</dbReference>
<dbReference type="Proteomes" id="UP000694392">
    <property type="component" value="Unplaced"/>
</dbReference>
<dbReference type="CDD" id="cd16651">
    <property type="entry name" value="SPL-RING_NSE2"/>
    <property type="match status" value="1"/>
</dbReference>
<dbReference type="PANTHER" id="PTHR21330">
    <property type="entry name" value="E3 SUMO-PROTEIN LIGASE NSE2"/>
    <property type="match status" value="1"/>
</dbReference>
<evidence type="ECO:0000256" key="4">
    <source>
        <dbReference type="ARBA" id="ARBA00020923"/>
    </source>
</evidence>
<dbReference type="AlphaFoldDB" id="A0A8D0HMI2"/>
<dbReference type="Gene3D" id="3.30.40.10">
    <property type="entry name" value="Zinc/RING finger domain, C3HC4 (zinc finger)"/>
    <property type="match status" value="1"/>
</dbReference>
<dbReference type="GO" id="GO:0004842">
    <property type="term" value="F:ubiquitin-protein transferase activity"/>
    <property type="evidence" value="ECO:0007669"/>
    <property type="project" value="InterPro"/>
</dbReference>
<evidence type="ECO:0000256" key="5">
    <source>
        <dbReference type="ARBA" id="ARBA00022679"/>
    </source>
</evidence>
<dbReference type="SUPFAM" id="SSF57850">
    <property type="entry name" value="RING/U-box"/>
    <property type="match status" value="1"/>
</dbReference>
<evidence type="ECO:0000256" key="9">
    <source>
        <dbReference type="ARBA" id="ARBA00022833"/>
    </source>
</evidence>
<keyword evidence="7 13" id="KW-0863">Zinc-finger</keyword>
<evidence type="ECO:0000256" key="12">
    <source>
        <dbReference type="ARBA" id="ARBA00032533"/>
    </source>
</evidence>
<dbReference type="Ensembl" id="ENSSPUT00000024579.1">
    <property type="protein sequence ID" value="ENSSPUP00000023051.1"/>
    <property type="gene ID" value="ENSSPUG00000017652.1"/>
</dbReference>
<reference evidence="15" key="2">
    <citation type="submission" date="2025-09" db="UniProtKB">
        <authorList>
            <consortium name="Ensembl"/>
        </authorList>
    </citation>
    <scope>IDENTIFICATION</scope>
</reference>
<evidence type="ECO:0000256" key="3">
    <source>
        <dbReference type="ARBA" id="ARBA00008212"/>
    </source>
</evidence>
<dbReference type="InterPro" id="IPR004181">
    <property type="entry name" value="Znf_MIZ"/>
</dbReference>
<dbReference type="InterPro" id="IPR003613">
    <property type="entry name" value="Ubox_domain"/>
</dbReference>
<dbReference type="GeneTree" id="ENSGT00390000013961"/>
<evidence type="ECO:0000259" key="14">
    <source>
        <dbReference type="PROSITE" id="PS51044"/>
    </source>
</evidence>
<evidence type="ECO:0000256" key="11">
    <source>
        <dbReference type="ARBA" id="ARBA00031731"/>
    </source>
</evidence>
<dbReference type="Pfam" id="PF11789">
    <property type="entry name" value="zf-Nse"/>
    <property type="match status" value="1"/>
</dbReference>
<protein>
    <recommendedName>
        <fullName evidence="4">E3 SUMO-protein ligase NSE2</fullName>
    </recommendedName>
    <alternativeName>
        <fullName evidence="11">E3 SUMO-protein transferase NSE2</fullName>
    </alternativeName>
    <alternativeName>
        <fullName evidence="12">Non-structural maintenance of chromosomes element 2 homolog</fullName>
    </alternativeName>
</protein>
<keyword evidence="9" id="KW-0862">Zinc</keyword>
<dbReference type="SMART" id="SM00504">
    <property type="entry name" value="Ubox"/>
    <property type="match status" value="1"/>
</dbReference>
<dbReference type="GO" id="GO:0008270">
    <property type="term" value="F:zinc ion binding"/>
    <property type="evidence" value="ECO:0007669"/>
    <property type="project" value="UniProtKB-KW"/>
</dbReference>
<name>A0A8D0HMI2_SPHPU</name>
<dbReference type="InterPro" id="IPR026846">
    <property type="entry name" value="Nse2(Mms21)"/>
</dbReference>
<evidence type="ECO:0000256" key="13">
    <source>
        <dbReference type="PROSITE-ProRule" id="PRU00452"/>
    </source>
</evidence>
<keyword evidence="6" id="KW-0479">Metal-binding</keyword>
<comment type="pathway">
    <text evidence="2">Protein modification; protein sumoylation.</text>
</comment>